<evidence type="ECO:0000256" key="1">
    <source>
        <dbReference type="SAM" id="MobiDB-lite"/>
    </source>
</evidence>
<evidence type="ECO:0000313" key="2">
    <source>
        <dbReference type="EMBL" id="QEV28811.1"/>
    </source>
</evidence>
<evidence type="ECO:0000313" key="3">
    <source>
        <dbReference type="Proteomes" id="UP000326598"/>
    </source>
</evidence>
<dbReference type="KEGG" id="scoe:CP976_34965"/>
<organism evidence="2 3">
    <name type="scientific">Streptomyces coeruleorubidus</name>
    <dbReference type="NCBI Taxonomy" id="116188"/>
    <lineage>
        <taxon>Bacteria</taxon>
        <taxon>Bacillati</taxon>
        <taxon>Actinomycetota</taxon>
        <taxon>Actinomycetes</taxon>
        <taxon>Kitasatosporales</taxon>
        <taxon>Streptomycetaceae</taxon>
        <taxon>Streptomyces</taxon>
    </lineage>
</organism>
<proteinExistence type="predicted"/>
<feature type="region of interest" description="Disordered" evidence="1">
    <location>
        <begin position="95"/>
        <end position="119"/>
    </location>
</feature>
<sequence length="119" mass="12182">MLPRGRPGRSERFAHSNVEVCGVMRLLVAGADRGLEYQVVSQAPARGRQVTAKARRAEAWDATTTGLSTGEGAAGDDLSSGSRAVAGQGAAIRALGDPPWRAGRKGPATVSGARTGRAA</sequence>
<reference evidence="2 3" key="1">
    <citation type="submission" date="2017-09" db="EMBL/GenBank/DDBJ databases">
        <authorList>
            <person name="Lee N."/>
            <person name="Cho B.-K."/>
        </authorList>
    </citation>
    <scope>NUCLEOTIDE SEQUENCE [LARGE SCALE GENOMIC DNA]</scope>
    <source>
        <strain evidence="2 3">ATCC 13740</strain>
    </source>
</reference>
<feature type="region of interest" description="Disordered" evidence="1">
    <location>
        <begin position="57"/>
        <end position="82"/>
    </location>
</feature>
<dbReference type="Proteomes" id="UP000326598">
    <property type="component" value="Chromosome"/>
</dbReference>
<protein>
    <submittedName>
        <fullName evidence="2">Uncharacterized protein</fullName>
    </submittedName>
</protein>
<dbReference type="AlphaFoldDB" id="A0A5J6ICS8"/>
<gene>
    <name evidence="2" type="ORF">CP976_34965</name>
</gene>
<name>A0A5J6ICS8_STRC4</name>
<dbReference type="EMBL" id="CP023694">
    <property type="protein sequence ID" value="QEV28811.1"/>
    <property type="molecule type" value="Genomic_DNA"/>
</dbReference>
<accession>A0A5J6ICS8</accession>